<dbReference type="RefSeq" id="WP_027361404.1">
    <property type="nucleotide sequence ID" value="NZ_JBFSOO010000002.1"/>
</dbReference>
<sequence>MIRRCDVKEVDGRSYRCFFELTMQVIGGKWKPVILYHLSQAKVLRFGVLQKTLHGITQRMLTKQLRELEADKLVTRTAYNEVPPRVEYSLTELGESLIPIFLEMKQWGIRYEEQIAGEVITGDTYESVEDSE</sequence>
<dbReference type="PANTHER" id="PTHR33204">
    <property type="entry name" value="TRANSCRIPTIONAL REGULATOR, MARR FAMILY"/>
    <property type="match status" value="1"/>
</dbReference>
<dbReference type="InterPro" id="IPR002577">
    <property type="entry name" value="HTH_HxlR"/>
</dbReference>
<name>A0ABV4JNN5_9BACT</name>
<dbReference type="PROSITE" id="PS51118">
    <property type="entry name" value="HTH_HXLR"/>
    <property type="match status" value="1"/>
</dbReference>
<feature type="domain" description="HTH hxlR-type" evidence="4">
    <location>
        <begin position="17"/>
        <end position="116"/>
    </location>
</feature>
<keyword evidence="3" id="KW-0804">Transcription</keyword>
<keyword evidence="1" id="KW-0805">Transcription regulation</keyword>
<comment type="caution">
    <text evidence="5">The sequence shown here is derived from an EMBL/GenBank/DDBJ whole genome shotgun (WGS) entry which is preliminary data.</text>
</comment>
<keyword evidence="2" id="KW-0238">DNA-binding</keyword>
<evidence type="ECO:0000256" key="2">
    <source>
        <dbReference type="ARBA" id="ARBA00023125"/>
    </source>
</evidence>
<protein>
    <submittedName>
        <fullName evidence="5">Winged helix-turn-helix transcriptional regulator</fullName>
    </submittedName>
</protein>
<evidence type="ECO:0000313" key="5">
    <source>
        <dbReference type="EMBL" id="MEZ6852366.1"/>
    </source>
</evidence>
<gene>
    <name evidence="5" type="ORF">AB2Z07_02270</name>
</gene>
<dbReference type="Proteomes" id="UP001568358">
    <property type="component" value="Unassembled WGS sequence"/>
</dbReference>
<reference evidence="5 6" key="1">
    <citation type="submission" date="2024-07" db="EMBL/GenBank/DDBJ databases">
        <title>Active virus-host system and metabolic interactions in a Lokiarchaeon culture.</title>
        <authorList>
            <person name="Ponce Toledo R.I."/>
            <person name="Rodrigues Oliveira T."/>
            <person name="Schleper C."/>
        </authorList>
    </citation>
    <scope>NUCLEOTIDE SEQUENCE [LARGE SCALE GENOMIC DNA]</scope>
    <source>
        <strain evidence="5 6">B35</strain>
    </source>
</reference>
<evidence type="ECO:0000259" key="4">
    <source>
        <dbReference type="PROSITE" id="PS51118"/>
    </source>
</evidence>
<dbReference type="Gene3D" id="1.10.10.10">
    <property type="entry name" value="Winged helix-like DNA-binding domain superfamily/Winged helix DNA-binding domain"/>
    <property type="match status" value="1"/>
</dbReference>
<evidence type="ECO:0000256" key="1">
    <source>
        <dbReference type="ARBA" id="ARBA00023015"/>
    </source>
</evidence>
<dbReference type="SUPFAM" id="SSF46785">
    <property type="entry name" value="Winged helix' DNA-binding domain"/>
    <property type="match status" value="1"/>
</dbReference>
<evidence type="ECO:0000256" key="3">
    <source>
        <dbReference type="ARBA" id="ARBA00023163"/>
    </source>
</evidence>
<proteinExistence type="predicted"/>
<dbReference type="PANTHER" id="PTHR33204:SF29">
    <property type="entry name" value="TRANSCRIPTIONAL REGULATOR"/>
    <property type="match status" value="1"/>
</dbReference>
<keyword evidence="6" id="KW-1185">Reference proteome</keyword>
<accession>A0ABV4JNN5</accession>
<organism evidence="5 6">
    <name type="scientific">Halodesulfovibrio aestuarii</name>
    <dbReference type="NCBI Taxonomy" id="126333"/>
    <lineage>
        <taxon>Bacteria</taxon>
        <taxon>Pseudomonadati</taxon>
        <taxon>Thermodesulfobacteriota</taxon>
        <taxon>Desulfovibrionia</taxon>
        <taxon>Desulfovibrionales</taxon>
        <taxon>Desulfovibrionaceae</taxon>
        <taxon>Halodesulfovibrio</taxon>
    </lineage>
</organism>
<dbReference type="InterPro" id="IPR036388">
    <property type="entry name" value="WH-like_DNA-bd_sf"/>
</dbReference>
<dbReference type="InterPro" id="IPR036390">
    <property type="entry name" value="WH_DNA-bd_sf"/>
</dbReference>
<dbReference type="Pfam" id="PF01638">
    <property type="entry name" value="HxlR"/>
    <property type="match status" value="1"/>
</dbReference>
<evidence type="ECO:0000313" key="6">
    <source>
        <dbReference type="Proteomes" id="UP001568358"/>
    </source>
</evidence>
<dbReference type="EMBL" id="JBFSOO010000002">
    <property type="protein sequence ID" value="MEZ6852366.1"/>
    <property type="molecule type" value="Genomic_DNA"/>
</dbReference>